<evidence type="ECO:0000256" key="1">
    <source>
        <dbReference type="SAM" id="MobiDB-lite"/>
    </source>
</evidence>
<dbReference type="EMBL" id="CP001719">
    <property type="protein sequence ID" value="ADC46076.1"/>
    <property type="molecule type" value="Genomic_DNA"/>
</dbReference>
<dbReference type="STRING" id="634498.mru_0224"/>
<dbReference type="Pfam" id="PF04020">
    <property type="entry name" value="Phage_holin_4_2"/>
    <property type="match status" value="1"/>
</dbReference>
<dbReference type="Pfam" id="PF01663">
    <property type="entry name" value="Phosphodiest"/>
    <property type="match status" value="1"/>
</dbReference>
<dbReference type="AlphaFoldDB" id="D3DZC1"/>
<evidence type="ECO:0000256" key="2">
    <source>
        <dbReference type="SAM" id="Phobius"/>
    </source>
</evidence>
<feature type="transmembrane region" description="Helical" evidence="2">
    <location>
        <begin position="20"/>
        <end position="37"/>
    </location>
</feature>
<feature type="compositionally biased region" description="Basic and acidic residues" evidence="1">
    <location>
        <begin position="636"/>
        <end position="658"/>
    </location>
</feature>
<reference evidence="3 4" key="1">
    <citation type="journal article" date="2010" name="PLoS ONE">
        <title>The genome sequence of the rumen methanogen Methanobrevibacter ruminantium reveals new possibilities for controlling ruminant methane emissions.</title>
        <authorList>
            <person name="Leahy S.C."/>
            <person name="Kelly W.J."/>
            <person name="Altermann E."/>
            <person name="Ronimus R.S."/>
            <person name="Yeoman C.J."/>
            <person name="Pacheco D.M."/>
            <person name="Li D."/>
            <person name="Kong Z."/>
            <person name="McTavish S."/>
            <person name="Sang C."/>
            <person name="Lambie S.C."/>
            <person name="Janssen P.H."/>
            <person name="Dey D."/>
            <person name="Attwood G.T."/>
        </authorList>
    </citation>
    <scope>NUCLEOTIDE SEQUENCE [LARGE SCALE GENOMIC DNA]</scope>
    <source>
        <strain evidence="4">ATCC 35063 / DSM 1093 / JCM 13430 / OCM 146 / M1</strain>
    </source>
</reference>
<dbReference type="InterPro" id="IPR017850">
    <property type="entry name" value="Alkaline_phosphatase_core_sf"/>
</dbReference>
<dbReference type="SUPFAM" id="SSF53649">
    <property type="entry name" value="Alkaline phosphatase-like"/>
    <property type="match status" value="1"/>
</dbReference>
<keyword evidence="4" id="KW-1185">Reference proteome</keyword>
<dbReference type="PATRIC" id="fig|634498.28.peg.228"/>
<protein>
    <recommendedName>
        <fullName evidence="5">Phage holin family protein</fullName>
    </recommendedName>
</protein>
<keyword evidence="2" id="KW-0812">Transmembrane</keyword>
<sequence length="664" mass="74877">MYLISFFGLGVKLTNFNDVALFIIFVSLINAILWPILTRILMPFLVLSFGIGTLILNGLLLNFCGPLFGINVEGPAIILAPLAMSFVTTALSTILTIEDEGSYYRSVYRDAEKKRKGEVKDYPGLIIVEIDGLAYDVLKEAVDKGYMPTLKSMIDNTHTLRMWETDLSSQTGASQAGILHGNNEDITAFRWIEKKNNNQMMQCSGVTQVTTLEERISDGNGLLVDNGASRSNLFSGDTDNVIFTFSKILNIRKLYNKAWFSVFSNPSNFARIVCLFIYDMTLEIISQIKHSVKNIRPRIKRGIAYIPTRAATNVFMREINTSTLIGDMMVGDIDVAYSTYLGYDEIAHHSGVRDEDSWYALKGMNKQIERLINTNKYTPRKYEFVIQSDHGQTNGATFKQRYGQSFEDYVKSLLPKEMKMFAKMSSNEDHYAESFLPFSRKNDDLIDEKDLEELGDSEVIVLASGNLAMIYLTQWDYRLSIEEINKFFPELIPGIVENEYVGFIVIRSDEGDLAMGKKGIYNLDTGDIIGGNPLEGFGKNIARHLKRNSSFKYTPDILVNSFYDCENDEVCAFEELVGSHGGVGGSQSKPFILYPSGWNVSDEEIVGAESIYKILKENLKKLKEYSNDNTALEKEYSNDETALEKECSNDETALEKEYSTALEE</sequence>
<dbReference type="GeneID" id="8769844"/>
<dbReference type="InterPro" id="IPR007165">
    <property type="entry name" value="Phage_holin_4_2"/>
</dbReference>
<keyword evidence="2" id="KW-1133">Transmembrane helix</keyword>
<evidence type="ECO:0000313" key="4">
    <source>
        <dbReference type="Proteomes" id="UP000008680"/>
    </source>
</evidence>
<feature type="transmembrane region" description="Helical" evidence="2">
    <location>
        <begin position="44"/>
        <end position="70"/>
    </location>
</feature>
<dbReference type="Proteomes" id="UP000008680">
    <property type="component" value="Chromosome"/>
</dbReference>
<evidence type="ECO:0000313" key="3">
    <source>
        <dbReference type="EMBL" id="ADC46076.1"/>
    </source>
</evidence>
<feature type="transmembrane region" description="Helical" evidence="2">
    <location>
        <begin position="76"/>
        <end position="97"/>
    </location>
</feature>
<dbReference type="HOGENOM" id="CLU_014010_0_0_2"/>
<name>D3DZC1_METRM</name>
<dbReference type="KEGG" id="mru:mru_0224"/>
<keyword evidence="2" id="KW-0472">Membrane</keyword>
<accession>D3DZC1</accession>
<gene>
    <name evidence="3" type="ordered locus">mru_0224</name>
</gene>
<evidence type="ECO:0008006" key="5">
    <source>
        <dbReference type="Google" id="ProtNLM"/>
    </source>
</evidence>
<proteinExistence type="predicted"/>
<dbReference type="InterPro" id="IPR002591">
    <property type="entry name" value="Phosphodiest/P_Trfase"/>
</dbReference>
<organism evidence="3 4">
    <name type="scientific">Methanobrevibacter ruminantium (strain ATCC 35063 / DSM 1093 / JCM 13430 / OCM 146 / M1)</name>
    <name type="common">Methanobacterium ruminantium</name>
    <dbReference type="NCBI Taxonomy" id="634498"/>
    <lineage>
        <taxon>Archaea</taxon>
        <taxon>Methanobacteriati</taxon>
        <taxon>Methanobacteriota</taxon>
        <taxon>Methanomada group</taxon>
        <taxon>Methanobacteria</taxon>
        <taxon>Methanobacteriales</taxon>
        <taxon>Methanobacteriaceae</taxon>
        <taxon>Methanobrevibacter</taxon>
    </lineage>
</organism>
<dbReference type="eggNOG" id="arCOG09731">
    <property type="taxonomic scope" value="Archaea"/>
</dbReference>
<dbReference type="Gene3D" id="3.40.720.10">
    <property type="entry name" value="Alkaline Phosphatase, subunit A"/>
    <property type="match status" value="1"/>
</dbReference>
<dbReference type="RefSeq" id="WP_012955032.1">
    <property type="nucleotide sequence ID" value="NC_013790.1"/>
</dbReference>
<feature type="region of interest" description="Disordered" evidence="1">
    <location>
        <begin position="636"/>
        <end position="664"/>
    </location>
</feature>